<dbReference type="InterPro" id="IPR003673">
    <property type="entry name" value="CoA-Trfase_fam_III"/>
</dbReference>
<dbReference type="PANTHER" id="PTHR48207:SF4">
    <property type="entry name" value="BLL6097 PROTEIN"/>
    <property type="match status" value="1"/>
</dbReference>
<dbReference type="EMBL" id="FQZF01000006">
    <property type="protein sequence ID" value="SHI87651.1"/>
    <property type="molecule type" value="Genomic_DNA"/>
</dbReference>
<reference evidence="3 4" key="1">
    <citation type="submission" date="2016-11" db="EMBL/GenBank/DDBJ databases">
        <authorList>
            <person name="Jaros S."/>
            <person name="Januszkiewicz K."/>
            <person name="Wedrychowicz H."/>
        </authorList>
    </citation>
    <scope>NUCLEOTIDE SEQUENCE [LARGE SCALE GENOMIC DNA]</scope>
    <source>
        <strain evidence="3 4">DSM 14916</strain>
    </source>
</reference>
<dbReference type="Pfam" id="PF02515">
    <property type="entry name" value="CoA_transf_3"/>
    <property type="match status" value="1"/>
</dbReference>
<dbReference type="InterPro" id="IPR023606">
    <property type="entry name" value="CoA-Trfase_III_dom_1_sf"/>
</dbReference>
<dbReference type="SUPFAM" id="SSF89796">
    <property type="entry name" value="CoA-transferase family III (CaiB/BaiF)"/>
    <property type="match status" value="1"/>
</dbReference>
<gene>
    <name evidence="3" type="ORF">SAMN02745194_01241</name>
</gene>
<evidence type="ECO:0000313" key="4">
    <source>
        <dbReference type="Proteomes" id="UP000184387"/>
    </source>
</evidence>
<dbReference type="AlphaFoldDB" id="A0A1M6EQ76"/>
<dbReference type="STRING" id="198092.SAMN02745194_01241"/>
<dbReference type="Proteomes" id="UP000184387">
    <property type="component" value="Unassembled WGS sequence"/>
</dbReference>
<feature type="region of interest" description="Disordered" evidence="2">
    <location>
        <begin position="351"/>
        <end position="371"/>
    </location>
</feature>
<accession>A0A1M6EQ76</accession>
<keyword evidence="1 3" id="KW-0808">Transferase</keyword>
<keyword evidence="4" id="KW-1185">Reference proteome</keyword>
<dbReference type="Gene3D" id="3.30.1540.10">
    <property type="entry name" value="formyl-coa transferase, domain 3"/>
    <property type="match status" value="1"/>
</dbReference>
<proteinExistence type="predicted"/>
<dbReference type="OrthoDB" id="9781472at2"/>
<dbReference type="RefSeq" id="WP_073132693.1">
    <property type="nucleotide sequence ID" value="NZ_FQZF01000006.1"/>
</dbReference>
<evidence type="ECO:0000256" key="1">
    <source>
        <dbReference type="ARBA" id="ARBA00022679"/>
    </source>
</evidence>
<dbReference type="InterPro" id="IPR050483">
    <property type="entry name" value="CoA-transferase_III_domain"/>
</dbReference>
<evidence type="ECO:0000313" key="3">
    <source>
        <dbReference type="EMBL" id="SHI87651.1"/>
    </source>
</evidence>
<dbReference type="GO" id="GO:0008410">
    <property type="term" value="F:CoA-transferase activity"/>
    <property type="evidence" value="ECO:0007669"/>
    <property type="project" value="TreeGrafter"/>
</dbReference>
<dbReference type="Gene3D" id="3.40.50.10540">
    <property type="entry name" value="Crotonobetainyl-coa:carnitine coa-transferase, domain 1"/>
    <property type="match status" value="1"/>
</dbReference>
<name>A0A1M6EQ76_9PROT</name>
<sequence length="387" mass="41019">MGPLAGLRILDLTTVVMGPYATSVLGDLGADVIKVEAPGGDPIRRVGPSRSGAMGPMFLHANRSKRGIVLDLKTAAGRDALLRLAATADALVHNLRPRAMERLGLGYAALAEANPRIVYANACGYGQDGPYADRPAYDDLVQGACGIPALMARSGDDGPRYAPVNIADRAVGLHLAIALLAALRHRDRTGQGQSVEVPMFETMASLVLGDHLGGLSHLPPSDEGGYARLLAPMRRPYATADGHLCVLIYDDRHWRAFLPLARGAALEGDERFATQRGRTAHSTAFHQAVGEVLATRRTAEWTDLLGAADIPFAPMHDLNTILDDPHLTAVGFFETSQHPSEGAVRSMRLPTRWSGSPPSPALPAPGLGEHTEEVLSEIGLGGREGTA</sequence>
<protein>
    <submittedName>
        <fullName evidence="3">Crotonobetainyl-CoA:carnitine CoA-transferase CaiB</fullName>
    </submittedName>
</protein>
<evidence type="ECO:0000256" key="2">
    <source>
        <dbReference type="SAM" id="MobiDB-lite"/>
    </source>
</evidence>
<organism evidence="3 4">
    <name type="scientific">Muricoccus roseus</name>
    <dbReference type="NCBI Taxonomy" id="198092"/>
    <lineage>
        <taxon>Bacteria</taxon>
        <taxon>Pseudomonadati</taxon>
        <taxon>Pseudomonadota</taxon>
        <taxon>Alphaproteobacteria</taxon>
        <taxon>Acetobacterales</taxon>
        <taxon>Roseomonadaceae</taxon>
        <taxon>Muricoccus</taxon>
    </lineage>
</organism>
<dbReference type="PANTHER" id="PTHR48207">
    <property type="entry name" value="SUCCINATE--HYDROXYMETHYLGLUTARATE COA-TRANSFERASE"/>
    <property type="match status" value="1"/>
</dbReference>
<dbReference type="InterPro" id="IPR044855">
    <property type="entry name" value="CoA-Trfase_III_dom3_sf"/>
</dbReference>